<evidence type="ECO:0000313" key="4">
    <source>
        <dbReference type="Proteomes" id="UP001516061"/>
    </source>
</evidence>
<dbReference type="Pfam" id="PF01541">
    <property type="entry name" value="GIY-YIG"/>
    <property type="match status" value="1"/>
</dbReference>
<dbReference type="InterPro" id="IPR050190">
    <property type="entry name" value="UPF0213_domain"/>
</dbReference>
<dbReference type="PROSITE" id="PS50164">
    <property type="entry name" value="GIY_YIG"/>
    <property type="match status" value="1"/>
</dbReference>
<dbReference type="Gene3D" id="3.40.1440.10">
    <property type="entry name" value="GIY-YIG endonuclease"/>
    <property type="match status" value="1"/>
</dbReference>
<accession>A0ABX2G5K6</accession>
<gene>
    <name evidence="3" type="ORF">HNQ01_003368</name>
</gene>
<evidence type="ECO:0000313" key="3">
    <source>
        <dbReference type="EMBL" id="NRT57611.1"/>
    </source>
</evidence>
<keyword evidence="3" id="KW-0378">Hydrolase</keyword>
<keyword evidence="4" id="KW-1185">Reference proteome</keyword>
<dbReference type="SUPFAM" id="SSF82771">
    <property type="entry name" value="GIY-YIG endonuclease"/>
    <property type="match status" value="1"/>
</dbReference>
<dbReference type="Proteomes" id="UP001516061">
    <property type="component" value="Unassembled WGS sequence"/>
</dbReference>
<keyword evidence="3" id="KW-0255">Endonuclease</keyword>
<feature type="domain" description="GIY-YIG" evidence="2">
    <location>
        <begin position="4"/>
        <end position="80"/>
    </location>
</feature>
<keyword evidence="3" id="KW-0540">Nuclease</keyword>
<dbReference type="InterPro" id="IPR035901">
    <property type="entry name" value="GIY-YIG_endonuc_sf"/>
</dbReference>
<dbReference type="InterPro" id="IPR000305">
    <property type="entry name" value="GIY-YIG_endonuc"/>
</dbReference>
<sequence>MEPRHPAVYLLASQRLGTLYIGVTSNLVQRVWQHRQGLADGFTARHGVKRLVWYEQHETMPAAIAREKALKHWRREWKIRLIEEGNPEWRDLWGEIAGQARHPCTFLRHPREGEGPR</sequence>
<dbReference type="RefSeq" id="WP_173806579.1">
    <property type="nucleotide sequence ID" value="NZ_JABSNM010000017.1"/>
</dbReference>
<dbReference type="GO" id="GO:0004519">
    <property type="term" value="F:endonuclease activity"/>
    <property type="evidence" value="ECO:0007669"/>
    <property type="project" value="UniProtKB-KW"/>
</dbReference>
<evidence type="ECO:0000256" key="1">
    <source>
        <dbReference type="ARBA" id="ARBA00007435"/>
    </source>
</evidence>
<evidence type="ECO:0000259" key="2">
    <source>
        <dbReference type="PROSITE" id="PS50164"/>
    </source>
</evidence>
<comment type="caution">
    <text evidence="3">The sequence shown here is derived from an EMBL/GenBank/DDBJ whole genome shotgun (WGS) entry which is preliminary data.</text>
</comment>
<dbReference type="EMBL" id="JABSNM010000017">
    <property type="protein sequence ID" value="NRT57611.1"/>
    <property type="molecule type" value="Genomic_DNA"/>
</dbReference>
<dbReference type="PANTHER" id="PTHR34477:SF5">
    <property type="entry name" value="BSL5627 PROTEIN"/>
    <property type="match status" value="1"/>
</dbReference>
<protein>
    <submittedName>
        <fullName evidence="3">Endonuclease</fullName>
    </submittedName>
</protein>
<proteinExistence type="inferred from homology"/>
<reference evidence="3 4" key="1">
    <citation type="submission" date="2020-05" db="EMBL/GenBank/DDBJ databases">
        <title>Genomic Encyclopedia of Type Strains, Phase IV (KMG-V): Genome sequencing to study the core and pangenomes of soil and plant-associated prokaryotes.</title>
        <authorList>
            <person name="Whitman W."/>
        </authorList>
    </citation>
    <scope>NUCLEOTIDE SEQUENCE [LARGE SCALE GENOMIC DNA]</scope>
    <source>
        <strain evidence="3 4">C29</strain>
    </source>
</reference>
<dbReference type="PANTHER" id="PTHR34477">
    <property type="entry name" value="UPF0213 PROTEIN YHBQ"/>
    <property type="match status" value="1"/>
</dbReference>
<organism evidence="3 4">
    <name type="scientific">Sphaerotilus uruguayifluvii</name>
    <dbReference type="NCBI Taxonomy" id="2735897"/>
    <lineage>
        <taxon>Bacteria</taxon>
        <taxon>Pseudomonadati</taxon>
        <taxon>Pseudomonadota</taxon>
        <taxon>Betaproteobacteria</taxon>
        <taxon>Burkholderiales</taxon>
        <taxon>Sphaerotilaceae</taxon>
        <taxon>Sphaerotilus</taxon>
    </lineage>
</organism>
<comment type="similarity">
    <text evidence="1">Belongs to the UPF0213 family.</text>
</comment>
<name>A0ABX2G5K6_9BURK</name>
<dbReference type="CDD" id="cd10448">
    <property type="entry name" value="GIY-YIG_unchar_3"/>
    <property type="match status" value="1"/>
</dbReference>